<comment type="caution">
    <text evidence="2">The sequence shown here is derived from an EMBL/GenBank/DDBJ whole genome shotgun (WGS) entry which is preliminary data.</text>
</comment>
<dbReference type="EMBL" id="JASJOS010000006">
    <property type="protein sequence ID" value="MDJ1481917.1"/>
    <property type="molecule type" value="Genomic_DNA"/>
</dbReference>
<dbReference type="Pfam" id="PF13924">
    <property type="entry name" value="Lipocalin_5"/>
    <property type="match status" value="1"/>
</dbReference>
<evidence type="ECO:0000259" key="1">
    <source>
        <dbReference type="Pfam" id="PF13924"/>
    </source>
</evidence>
<dbReference type="AlphaFoldDB" id="A0AAE3QM80"/>
<reference evidence="2" key="1">
    <citation type="submission" date="2023-05" db="EMBL/GenBank/DDBJ databases">
        <authorList>
            <person name="Zhang X."/>
        </authorList>
    </citation>
    <scope>NUCLEOTIDE SEQUENCE</scope>
    <source>
        <strain evidence="2">YF14B1</strain>
    </source>
</reference>
<dbReference type="InterPro" id="IPR024311">
    <property type="entry name" value="Lipocalin-like"/>
</dbReference>
<gene>
    <name evidence="2" type="ORF">QNI16_15560</name>
</gene>
<proteinExistence type="predicted"/>
<evidence type="ECO:0000313" key="2">
    <source>
        <dbReference type="EMBL" id="MDJ1481917.1"/>
    </source>
</evidence>
<evidence type="ECO:0000313" key="3">
    <source>
        <dbReference type="Proteomes" id="UP001241110"/>
    </source>
</evidence>
<accession>A0AAE3QM80</accession>
<dbReference type="RefSeq" id="WP_313980357.1">
    <property type="nucleotide sequence ID" value="NZ_JASJOS010000006.1"/>
</dbReference>
<name>A0AAE3QM80_9BACT</name>
<organism evidence="2 3">
    <name type="scientific">Xanthocytophaga flava</name>
    <dbReference type="NCBI Taxonomy" id="3048013"/>
    <lineage>
        <taxon>Bacteria</taxon>
        <taxon>Pseudomonadati</taxon>
        <taxon>Bacteroidota</taxon>
        <taxon>Cytophagia</taxon>
        <taxon>Cytophagales</taxon>
        <taxon>Rhodocytophagaceae</taxon>
        <taxon>Xanthocytophaga</taxon>
    </lineage>
</organism>
<protein>
    <submittedName>
        <fullName evidence="2">Lipocalin-like domain-containing protein</fullName>
    </submittedName>
</protein>
<feature type="domain" description="Lipocalin-like" evidence="1">
    <location>
        <begin position="51"/>
        <end position="185"/>
    </location>
</feature>
<dbReference type="Proteomes" id="UP001241110">
    <property type="component" value="Unassembled WGS sequence"/>
</dbReference>
<sequence>MNKLFTVILLFVSVYSSIAQTKSKQVAKKGEKKSVDVSVSEDQDAGFPLAGTWMLKAAQVLLPDGSLVTDTAYGKNAKGILMIDSDGQYSLQIFRPDRPKFASGDKKRGTPKEYESALLGISTHVGHIKMDTVNKLLTFQIDNAAYPNWENTTQTRQFRLSDDELYYQVPSTAAAGTTAVSVWKRVKKSKARK</sequence>